<gene>
    <name evidence="1" type="ORF">BT62DRAFT_1007703</name>
</gene>
<proteinExistence type="predicted"/>
<comment type="caution">
    <text evidence="1">The sequence shown here is derived from an EMBL/GenBank/DDBJ whole genome shotgun (WGS) entry which is preliminary data.</text>
</comment>
<dbReference type="EMBL" id="MU250539">
    <property type="protein sequence ID" value="KAG7444671.1"/>
    <property type="molecule type" value="Genomic_DNA"/>
</dbReference>
<name>A0A9P7VRJ8_9AGAR</name>
<reference evidence="1" key="1">
    <citation type="submission" date="2020-11" db="EMBL/GenBank/DDBJ databases">
        <title>Adaptations for nitrogen fixation in a non-lichenized fungal sporocarp promotes dispersal by wood-feeding termites.</title>
        <authorList>
            <consortium name="DOE Joint Genome Institute"/>
            <person name="Koch R.A."/>
            <person name="Yoon G."/>
            <person name="Arayal U."/>
            <person name="Lail K."/>
            <person name="Amirebrahimi M."/>
            <person name="Labutti K."/>
            <person name="Lipzen A."/>
            <person name="Riley R."/>
            <person name="Barry K."/>
            <person name="Henrissat B."/>
            <person name="Grigoriev I.V."/>
            <person name="Herr J.R."/>
            <person name="Aime M.C."/>
        </authorList>
    </citation>
    <scope>NUCLEOTIDE SEQUENCE</scope>
    <source>
        <strain evidence="1">MCA 3950</strain>
    </source>
</reference>
<keyword evidence="2" id="KW-1185">Reference proteome</keyword>
<dbReference type="GeneID" id="66099658"/>
<protein>
    <submittedName>
        <fullName evidence="1">Uncharacterized protein</fullName>
    </submittedName>
</protein>
<evidence type="ECO:0000313" key="1">
    <source>
        <dbReference type="EMBL" id="KAG7444671.1"/>
    </source>
</evidence>
<dbReference type="Proteomes" id="UP000812287">
    <property type="component" value="Unassembled WGS sequence"/>
</dbReference>
<dbReference type="RefSeq" id="XP_043038171.1">
    <property type="nucleotide sequence ID" value="XM_043177371.1"/>
</dbReference>
<dbReference type="AlphaFoldDB" id="A0A9P7VRJ8"/>
<accession>A0A9P7VRJ8</accession>
<evidence type="ECO:0000313" key="2">
    <source>
        <dbReference type="Proteomes" id="UP000812287"/>
    </source>
</evidence>
<sequence>MGLVTTIRKTISSYQLVSSDSGLGPLLSFLDDLAYARNLTHRLGISFCSARNVAMPKSAFPAFLYFNVVTGLNPFYAPIIRPYARHPRSWLSCHNAIANPSAIEGE</sequence>
<organism evidence="1 2">
    <name type="scientific">Guyanagaster necrorhizus</name>
    <dbReference type="NCBI Taxonomy" id="856835"/>
    <lineage>
        <taxon>Eukaryota</taxon>
        <taxon>Fungi</taxon>
        <taxon>Dikarya</taxon>
        <taxon>Basidiomycota</taxon>
        <taxon>Agaricomycotina</taxon>
        <taxon>Agaricomycetes</taxon>
        <taxon>Agaricomycetidae</taxon>
        <taxon>Agaricales</taxon>
        <taxon>Marasmiineae</taxon>
        <taxon>Physalacriaceae</taxon>
        <taxon>Guyanagaster</taxon>
    </lineage>
</organism>